<dbReference type="Gene3D" id="3.40.30.10">
    <property type="entry name" value="Glutaredoxin"/>
    <property type="match status" value="1"/>
</dbReference>
<dbReference type="Pfam" id="PF13462">
    <property type="entry name" value="Thioredoxin_4"/>
    <property type="match status" value="1"/>
</dbReference>
<reference evidence="3 4" key="1">
    <citation type="submission" date="2020-07" db="EMBL/GenBank/DDBJ databases">
        <title>Genomic Encyclopedia of Type Strains, Phase IV (KMG-V): Genome sequencing to study the core and pangenomes of soil and plant-associated prokaryotes.</title>
        <authorList>
            <person name="Whitman W."/>
        </authorList>
    </citation>
    <scope>NUCLEOTIDE SEQUENCE [LARGE SCALE GENOMIC DNA]</scope>
    <source>
        <strain evidence="3 4">X4EP2</strain>
    </source>
</reference>
<keyword evidence="4" id="KW-1185">Reference proteome</keyword>
<feature type="signal peptide" evidence="1">
    <location>
        <begin position="1"/>
        <end position="27"/>
    </location>
</feature>
<feature type="chain" id="PRO_5031066368" evidence="1">
    <location>
        <begin position="28"/>
        <end position="223"/>
    </location>
</feature>
<keyword evidence="1" id="KW-0732">Signal</keyword>
<evidence type="ECO:0000256" key="1">
    <source>
        <dbReference type="SAM" id="SignalP"/>
    </source>
</evidence>
<name>A0A7Y9PE65_9BACT</name>
<dbReference type="EMBL" id="JACCCW010000001">
    <property type="protein sequence ID" value="NYF78260.1"/>
    <property type="molecule type" value="Genomic_DNA"/>
</dbReference>
<evidence type="ECO:0000259" key="2">
    <source>
        <dbReference type="Pfam" id="PF13462"/>
    </source>
</evidence>
<dbReference type="Proteomes" id="UP000589520">
    <property type="component" value="Unassembled WGS sequence"/>
</dbReference>
<evidence type="ECO:0000313" key="4">
    <source>
        <dbReference type="Proteomes" id="UP000589520"/>
    </source>
</evidence>
<accession>A0A7Y9PE65</accession>
<evidence type="ECO:0000313" key="3">
    <source>
        <dbReference type="EMBL" id="NYF78260.1"/>
    </source>
</evidence>
<protein>
    <submittedName>
        <fullName evidence="3">Protein-disulfide isomerase</fullName>
    </submittedName>
</protein>
<sequence>MRLTSMTRLVLIAALLACLPAATPAHAQLSAPPNTANNFRDTSMVRAPAGARVAIYEFEDLECPACSHAFPIVHAAIEHYHIPLVRHDFPLKMHIWSFDAAVTARYIQDKISPKVAEDFRRDVFASQSGIANKDDLQNFTRKWFQNHGQNMPFVVDPSGLFTQEVKSDYTLGERIGLTQTPTVFVVTQKSWTQVTDMNYLYQTIDAALAQTSAPAATHTHAKK</sequence>
<dbReference type="InterPro" id="IPR036249">
    <property type="entry name" value="Thioredoxin-like_sf"/>
</dbReference>
<comment type="caution">
    <text evidence="3">The sequence shown here is derived from an EMBL/GenBank/DDBJ whole genome shotgun (WGS) entry which is preliminary data.</text>
</comment>
<feature type="domain" description="Thioredoxin-like fold" evidence="2">
    <location>
        <begin position="43"/>
        <end position="188"/>
    </location>
</feature>
<dbReference type="GO" id="GO:0016853">
    <property type="term" value="F:isomerase activity"/>
    <property type="evidence" value="ECO:0007669"/>
    <property type="project" value="UniProtKB-KW"/>
</dbReference>
<gene>
    <name evidence="3" type="ORF">HDF17_000547</name>
</gene>
<dbReference type="SUPFAM" id="SSF52833">
    <property type="entry name" value="Thioredoxin-like"/>
    <property type="match status" value="1"/>
</dbReference>
<organism evidence="3 4">
    <name type="scientific">Granulicella arctica</name>
    <dbReference type="NCBI Taxonomy" id="940613"/>
    <lineage>
        <taxon>Bacteria</taxon>
        <taxon>Pseudomonadati</taxon>
        <taxon>Acidobacteriota</taxon>
        <taxon>Terriglobia</taxon>
        <taxon>Terriglobales</taxon>
        <taxon>Acidobacteriaceae</taxon>
        <taxon>Granulicella</taxon>
    </lineage>
</organism>
<proteinExistence type="predicted"/>
<dbReference type="RefSeq" id="WP_246301565.1">
    <property type="nucleotide sequence ID" value="NZ_JACCCW010000001.1"/>
</dbReference>
<keyword evidence="3" id="KW-0413">Isomerase</keyword>
<dbReference type="AlphaFoldDB" id="A0A7Y9PE65"/>
<dbReference type="InterPro" id="IPR012336">
    <property type="entry name" value="Thioredoxin-like_fold"/>
</dbReference>